<reference evidence="14 15" key="1">
    <citation type="submission" date="2024-05" db="EMBL/GenBank/DDBJ databases">
        <title>Culex pipiens pipiens assembly and annotation.</title>
        <authorList>
            <person name="Alout H."/>
            <person name="Durand T."/>
        </authorList>
    </citation>
    <scope>NUCLEOTIDE SEQUENCE [LARGE SCALE GENOMIC DNA]</scope>
    <source>
        <strain evidence="14">HA-2024</strain>
        <tissue evidence="14">Whole body</tissue>
    </source>
</reference>
<evidence type="ECO:0000256" key="4">
    <source>
        <dbReference type="ARBA" id="ARBA00022502"/>
    </source>
</evidence>
<evidence type="ECO:0000256" key="2">
    <source>
        <dbReference type="ARBA" id="ARBA00004687"/>
    </source>
</evidence>
<evidence type="ECO:0000256" key="7">
    <source>
        <dbReference type="ARBA" id="ARBA00022692"/>
    </source>
</evidence>
<evidence type="ECO:0000256" key="13">
    <source>
        <dbReference type="RuleBase" id="RU365064"/>
    </source>
</evidence>
<dbReference type="PANTHER" id="PTHR12886">
    <property type="entry name" value="PIG-M MANNOSYLTRANSFERASE"/>
    <property type="match status" value="1"/>
</dbReference>
<dbReference type="GO" id="GO:0016757">
    <property type="term" value="F:glycosyltransferase activity"/>
    <property type="evidence" value="ECO:0007669"/>
    <property type="project" value="UniProtKB-KW"/>
</dbReference>
<keyword evidence="7 13" id="KW-0812">Transmembrane</keyword>
<organism evidence="14 15">
    <name type="scientific">Culex pipiens pipiens</name>
    <name type="common">Northern house mosquito</name>
    <dbReference type="NCBI Taxonomy" id="38569"/>
    <lineage>
        <taxon>Eukaryota</taxon>
        <taxon>Metazoa</taxon>
        <taxon>Ecdysozoa</taxon>
        <taxon>Arthropoda</taxon>
        <taxon>Hexapoda</taxon>
        <taxon>Insecta</taxon>
        <taxon>Pterygota</taxon>
        <taxon>Neoptera</taxon>
        <taxon>Endopterygota</taxon>
        <taxon>Diptera</taxon>
        <taxon>Nematocera</taxon>
        <taxon>Culicoidea</taxon>
        <taxon>Culicidae</taxon>
        <taxon>Culicinae</taxon>
        <taxon>Culicini</taxon>
        <taxon>Culex</taxon>
        <taxon>Culex</taxon>
    </lineage>
</organism>
<evidence type="ECO:0000256" key="1">
    <source>
        <dbReference type="ARBA" id="ARBA00004477"/>
    </source>
</evidence>
<dbReference type="GO" id="GO:0005789">
    <property type="term" value="C:endoplasmic reticulum membrane"/>
    <property type="evidence" value="ECO:0007669"/>
    <property type="project" value="UniProtKB-SubCell"/>
</dbReference>
<comment type="subcellular location">
    <subcellularLocation>
        <location evidence="1 13">Endoplasmic reticulum membrane</location>
        <topology evidence="1 13">Multi-pass membrane protein</topology>
    </subcellularLocation>
</comment>
<comment type="function">
    <text evidence="11 13">Catalytic subunit of the glycosylphosphatidylinositol-mannosyltransferase I complex which catalyzes the transfer of the first mannose, via an alpha-1,4 bond from a dolichol-phosphate-mannose (Dol-P-Man) to the glucosaminyl acyl phosphatidylinositol (GlcN-(acyl)PI) intermediate to generate alpha-D-Man-(1-&gt;4)-alpha-D-GlcN-(1-&gt;6)-(1-radyl,2-acyl-sn-glycero-3-phospho)-2-acyl-inositol and participates in the sixth step of the glycosylphosphatidylinositol-anchor biosynthesis.</text>
</comment>
<keyword evidence="5 13" id="KW-0328">Glycosyltransferase</keyword>
<evidence type="ECO:0000256" key="12">
    <source>
        <dbReference type="ARBA" id="ARBA00093608"/>
    </source>
</evidence>
<dbReference type="AlphaFoldDB" id="A0ABD1DJP8"/>
<evidence type="ECO:0000256" key="10">
    <source>
        <dbReference type="ARBA" id="ARBA00023136"/>
    </source>
</evidence>
<comment type="similarity">
    <text evidence="3 13">Belongs to the PIGM family.</text>
</comment>
<keyword evidence="9 13" id="KW-1133">Transmembrane helix</keyword>
<dbReference type="Pfam" id="PF05007">
    <property type="entry name" value="Mannosyl_trans"/>
    <property type="match status" value="1"/>
</dbReference>
<evidence type="ECO:0000256" key="6">
    <source>
        <dbReference type="ARBA" id="ARBA00022679"/>
    </source>
</evidence>
<keyword evidence="6 13" id="KW-0808">Transferase</keyword>
<dbReference type="PANTHER" id="PTHR12886:SF0">
    <property type="entry name" value="GPI MANNOSYLTRANSFERASE 1"/>
    <property type="match status" value="1"/>
</dbReference>
<gene>
    <name evidence="14" type="ORF">pipiens_007852</name>
</gene>
<evidence type="ECO:0000313" key="15">
    <source>
        <dbReference type="Proteomes" id="UP001562425"/>
    </source>
</evidence>
<keyword evidence="10 13" id="KW-0472">Membrane</keyword>
<feature type="transmembrane region" description="Helical" evidence="13">
    <location>
        <begin position="12"/>
        <end position="29"/>
    </location>
</feature>
<proteinExistence type="inferred from homology"/>
<sequence length="123" mass="13991">GSNFSPTLIEKILTFLPQLILILMVTLRYGKHRQTLGFALFAIAFVMVTYNPVVTSQYFVWFLSLLPLSVKNFRNMGLRKAVFIPVMWFIAQGGWLPAGLSARVQGLEHVRVHLDPERGVFLL</sequence>
<evidence type="ECO:0000313" key="14">
    <source>
        <dbReference type="EMBL" id="KAL1399926.1"/>
    </source>
</evidence>
<accession>A0ABD1DJP8</accession>
<dbReference type="EMBL" id="JBEHCU010005409">
    <property type="protein sequence ID" value="KAL1399926.1"/>
    <property type="molecule type" value="Genomic_DNA"/>
</dbReference>
<evidence type="ECO:0000256" key="3">
    <source>
        <dbReference type="ARBA" id="ARBA00011071"/>
    </source>
</evidence>
<dbReference type="Proteomes" id="UP001562425">
    <property type="component" value="Unassembled WGS sequence"/>
</dbReference>
<keyword evidence="4 13" id="KW-0337">GPI-anchor biosynthesis</keyword>
<evidence type="ECO:0000256" key="11">
    <source>
        <dbReference type="ARBA" id="ARBA00093408"/>
    </source>
</evidence>
<dbReference type="GO" id="GO:0006506">
    <property type="term" value="P:GPI anchor biosynthetic process"/>
    <property type="evidence" value="ECO:0007669"/>
    <property type="project" value="UniProtKB-KW"/>
</dbReference>
<dbReference type="InterPro" id="IPR007704">
    <property type="entry name" value="PIG-M"/>
</dbReference>
<comment type="pathway">
    <text evidence="2 13">Glycolipid biosynthesis; glycosylphosphatidylinositol-anchor biosynthesis.</text>
</comment>
<feature type="transmembrane region" description="Helical" evidence="13">
    <location>
        <begin position="36"/>
        <end position="61"/>
    </location>
</feature>
<dbReference type="EC" id="2.4.1.-" evidence="13"/>
<keyword evidence="15" id="KW-1185">Reference proteome</keyword>
<evidence type="ECO:0000256" key="9">
    <source>
        <dbReference type="ARBA" id="ARBA00022989"/>
    </source>
</evidence>
<comment type="caution">
    <text evidence="14">The sequence shown here is derived from an EMBL/GenBank/DDBJ whole genome shotgun (WGS) entry which is preliminary data.</text>
</comment>
<comment type="caution">
    <text evidence="13">Lacks conserved residue(s) required for the propagation of feature annotation.</text>
</comment>
<name>A0ABD1DJP8_CULPP</name>
<evidence type="ECO:0000256" key="5">
    <source>
        <dbReference type="ARBA" id="ARBA00022676"/>
    </source>
</evidence>
<feature type="transmembrane region" description="Helical" evidence="13">
    <location>
        <begin position="81"/>
        <end position="102"/>
    </location>
</feature>
<feature type="non-terminal residue" evidence="14">
    <location>
        <position position="1"/>
    </location>
</feature>
<protein>
    <recommendedName>
        <fullName evidence="12 13">GPI alpha-1,4-mannosyltransferase I, catalytic subunit</fullName>
        <ecNumber evidence="13">2.4.1.-</ecNumber>
    </recommendedName>
    <alternativeName>
        <fullName evidence="13">GPI mannosyltransferase I</fullName>
    </alternativeName>
</protein>
<keyword evidence="8 13" id="KW-0256">Endoplasmic reticulum</keyword>
<evidence type="ECO:0000256" key="8">
    <source>
        <dbReference type="ARBA" id="ARBA00022824"/>
    </source>
</evidence>